<dbReference type="InterPro" id="IPR027608">
    <property type="entry name" value="Spiro_SPASM"/>
</dbReference>
<dbReference type="NCBIfam" id="TIGR04321">
    <property type="entry name" value="spiroSPASM"/>
    <property type="match status" value="1"/>
</dbReference>
<dbReference type="CDD" id="cd01335">
    <property type="entry name" value="Radical_SAM"/>
    <property type="match status" value="1"/>
</dbReference>
<dbReference type="Gene3D" id="3.90.550.10">
    <property type="entry name" value="Spore Coat Polysaccharide Biosynthesis Protein SpsA, Chain A"/>
    <property type="match status" value="1"/>
</dbReference>
<dbReference type="Pfam" id="PF04055">
    <property type="entry name" value="Radical_SAM"/>
    <property type="match status" value="1"/>
</dbReference>
<dbReference type="InterPro" id="IPR007197">
    <property type="entry name" value="rSAM"/>
</dbReference>
<dbReference type="InterPro" id="IPR013785">
    <property type="entry name" value="Aldolase_TIM"/>
</dbReference>
<evidence type="ECO:0000256" key="6">
    <source>
        <dbReference type="SAM" id="MobiDB-lite"/>
    </source>
</evidence>
<dbReference type="RefSeq" id="WP_013313747.1">
    <property type="nucleotide sequence ID" value="NC_014484.1"/>
</dbReference>
<protein>
    <recommendedName>
        <fullName evidence="7">Radical SAM core domain-containing protein</fullName>
    </recommendedName>
</protein>
<accession>E0RSB9</accession>
<dbReference type="InterPro" id="IPR029044">
    <property type="entry name" value="Nucleotide-diphossugar_trans"/>
</dbReference>
<evidence type="ECO:0000256" key="3">
    <source>
        <dbReference type="ARBA" id="ARBA00022723"/>
    </source>
</evidence>
<evidence type="ECO:0000259" key="7">
    <source>
        <dbReference type="PROSITE" id="PS51918"/>
    </source>
</evidence>
<dbReference type="PANTHER" id="PTHR11228:SF7">
    <property type="entry name" value="PQQA PEPTIDE CYCLASE"/>
    <property type="match status" value="1"/>
</dbReference>
<dbReference type="EMBL" id="CP001698">
    <property type="protein sequence ID" value="ADN01906.1"/>
    <property type="molecule type" value="Genomic_DNA"/>
</dbReference>
<proteinExistence type="predicted"/>
<evidence type="ECO:0000256" key="2">
    <source>
        <dbReference type="ARBA" id="ARBA00022691"/>
    </source>
</evidence>
<dbReference type="SUPFAM" id="SSF102114">
    <property type="entry name" value="Radical SAM enzymes"/>
    <property type="match status" value="1"/>
</dbReference>
<name>E0RSB9_WINT6</name>
<sequence>MKYDVVLTGLHFTEYALTPLASGPSAFARALDLARRLSPRHHLLLPPTHPPLPDGAPTPLTVPPTQRGLAEALATLAARTDAEAFLILHADAPFTHHGLATRLLDQHERYLADYTFAEGYPDGLAPEVISRRALSALTRLAGDEPLTRKALFPILQKDINAFDIETVLSSHDARLLRIPLFADTRRNHLLCDRLAALPLWDKDADEITAYLLSHKELLRTLPAYYQIQVVRGCPQACAYCPYPLEEDVRAVRAFMEPARFAGLVDRIAAFSDDAVIGLSLWGEPGLHPAVAELAASVLAHPRLSLLVETSGIGWDPAALERTASLDTTGRLMWIVSLDAVDPALYRSLRGDGLEEALRTVETLHRIVPDHTHVQAVRMKENDAHLRTFYQRLTERGYKVIFQQYDSFCGRLPDRMVVDISPLTRIPCWHLARDMVILFDGTVPLCREDLDAAHPLGNVWEDELEELWERGRPWYERHAREEYPELCARCTEYFNFNF</sequence>
<evidence type="ECO:0000313" key="9">
    <source>
        <dbReference type="Proteomes" id="UP000001296"/>
    </source>
</evidence>
<keyword evidence="3" id="KW-0479">Metal-binding</keyword>
<dbReference type="PROSITE" id="PS51918">
    <property type="entry name" value="RADICAL_SAM"/>
    <property type="match status" value="1"/>
</dbReference>
<keyword evidence="2" id="KW-0949">S-adenosyl-L-methionine</keyword>
<dbReference type="PaxDb" id="665571-STHERM_c09600"/>
<evidence type="ECO:0000256" key="1">
    <source>
        <dbReference type="ARBA" id="ARBA00001966"/>
    </source>
</evidence>
<evidence type="ECO:0000256" key="5">
    <source>
        <dbReference type="ARBA" id="ARBA00023014"/>
    </source>
</evidence>
<dbReference type="InterPro" id="IPR023885">
    <property type="entry name" value="4Fe4S-binding_SPASM_dom"/>
</dbReference>
<dbReference type="SFLD" id="SFLDS00029">
    <property type="entry name" value="Radical_SAM"/>
    <property type="match status" value="1"/>
</dbReference>
<feature type="compositionally biased region" description="Pro residues" evidence="6">
    <location>
        <begin position="47"/>
        <end position="62"/>
    </location>
</feature>
<dbReference type="InterPro" id="IPR050377">
    <property type="entry name" value="Radical_SAM_PqqE_MftC-like"/>
</dbReference>
<dbReference type="AlphaFoldDB" id="E0RSB9"/>
<dbReference type="PANTHER" id="PTHR11228">
    <property type="entry name" value="RADICAL SAM DOMAIN PROTEIN"/>
    <property type="match status" value="1"/>
</dbReference>
<reference evidence="8 9" key="2">
    <citation type="journal article" date="2010" name="J. Bacteriol.">
        <title>Genome sequence of the polysaccharide-degrading, thermophilic anaerobe Spirochaeta thermophila DSM 6192.</title>
        <authorList>
            <person name="Angelov A."/>
            <person name="Liebl S."/>
            <person name="Ballschmiter M."/>
            <person name="Bomeke M."/>
            <person name="Lehmann R."/>
            <person name="Liesegang H."/>
            <person name="Daniel R."/>
            <person name="Liebl W."/>
        </authorList>
    </citation>
    <scope>NUCLEOTIDE SEQUENCE [LARGE SCALE GENOMIC DNA]</scope>
    <source>
        <strain evidence="9">ATCC 49972 / DSM 6192 / RI 19.B1</strain>
    </source>
</reference>
<comment type="cofactor">
    <cofactor evidence="1">
        <name>[4Fe-4S] cluster</name>
        <dbReference type="ChEBI" id="CHEBI:49883"/>
    </cofactor>
</comment>
<dbReference type="Proteomes" id="UP000001296">
    <property type="component" value="Chromosome"/>
</dbReference>
<reference key="1">
    <citation type="submission" date="2009-08" db="EMBL/GenBank/DDBJ databases">
        <title>The genome sequence of Spirochaeta thermophila DSM6192.</title>
        <authorList>
            <person name="Angelov A."/>
            <person name="Mientus M."/>
            <person name="Wittenberg S."/>
            <person name="Lehmann R."/>
            <person name="Liesegang H."/>
            <person name="Daniel R."/>
            <person name="Liebl W."/>
        </authorList>
    </citation>
    <scope>NUCLEOTIDE SEQUENCE</scope>
    <source>
        <strain>DSM 6192</strain>
    </source>
</reference>
<gene>
    <name evidence="8" type="ordered locus">STHERM_c09600</name>
</gene>
<dbReference type="SUPFAM" id="SSF53448">
    <property type="entry name" value="Nucleotide-diphospho-sugar transferases"/>
    <property type="match status" value="1"/>
</dbReference>
<dbReference type="GO" id="GO:0051536">
    <property type="term" value="F:iron-sulfur cluster binding"/>
    <property type="evidence" value="ECO:0007669"/>
    <property type="project" value="UniProtKB-KW"/>
</dbReference>
<dbReference type="eggNOG" id="COG0535">
    <property type="taxonomic scope" value="Bacteria"/>
</dbReference>
<dbReference type="Gene3D" id="3.20.20.70">
    <property type="entry name" value="Aldolase class I"/>
    <property type="match status" value="1"/>
</dbReference>
<dbReference type="InterPro" id="IPR025877">
    <property type="entry name" value="MobA-like_NTP_Trfase"/>
</dbReference>
<dbReference type="Pfam" id="PF12804">
    <property type="entry name" value="NTP_transf_3"/>
    <property type="match status" value="1"/>
</dbReference>
<keyword evidence="5" id="KW-0411">Iron-sulfur</keyword>
<evidence type="ECO:0000256" key="4">
    <source>
        <dbReference type="ARBA" id="ARBA00023004"/>
    </source>
</evidence>
<feature type="domain" description="Radical SAM core" evidence="7">
    <location>
        <begin position="219"/>
        <end position="437"/>
    </location>
</feature>
<dbReference type="CDD" id="cd21109">
    <property type="entry name" value="SPASM"/>
    <property type="match status" value="1"/>
</dbReference>
<organism evidence="8 9">
    <name type="scientific">Winmispira thermophila (strain ATCC 49972 / DSM 6192 / RI 19.B1)</name>
    <name type="common">Spirochaeta thermophila</name>
    <dbReference type="NCBI Taxonomy" id="665571"/>
    <lineage>
        <taxon>Bacteria</taxon>
        <taxon>Pseudomonadati</taxon>
        <taxon>Spirochaetota</taxon>
        <taxon>Spirochaetia</taxon>
        <taxon>Winmispirales</taxon>
        <taxon>Winmispiraceae</taxon>
        <taxon>Winmispira</taxon>
    </lineage>
</organism>
<dbReference type="KEGG" id="sta:STHERM_c09600"/>
<dbReference type="GO" id="GO:0016779">
    <property type="term" value="F:nucleotidyltransferase activity"/>
    <property type="evidence" value="ECO:0007669"/>
    <property type="project" value="UniProtKB-ARBA"/>
</dbReference>
<evidence type="ECO:0000313" key="8">
    <source>
        <dbReference type="EMBL" id="ADN01906.1"/>
    </source>
</evidence>
<dbReference type="InterPro" id="IPR058240">
    <property type="entry name" value="rSAM_sf"/>
</dbReference>
<feature type="region of interest" description="Disordered" evidence="6">
    <location>
        <begin position="42"/>
        <end position="62"/>
    </location>
</feature>
<dbReference type="GO" id="GO:0046872">
    <property type="term" value="F:metal ion binding"/>
    <property type="evidence" value="ECO:0007669"/>
    <property type="project" value="UniProtKB-KW"/>
</dbReference>
<dbReference type="HOGENOM" id="CLU_035710_0_0_12"/>
<keyword evidence="4" id="KW-0408">Iron</keyword>
<dbReference type="Pfam" id="PF13186">
    <property type="entry name" value="SPASM"/>
    <property type="match status" value="1"/>
</dbReference>